<keyword evidence="1" id="KW-0472">Membrane</keyword>
<dbReference type="AlphaFoldDB" id="A0A8T2NSJ5"/>
<name>A0A8T2NSJ5_9TELE</name>
<dbReference type="PANTHER" id="PTHR11206">
    <property type="entry name" value="MULTIDRUG RESISTANCE PROTEIN"/>
    <property type="match status" value="1"/>
</dbReference>
<feature type="transmembrane region" description="Helical" evidence="1">
    <location>
        <begin position="106"/>
        <end position="124"/>
    </location>
</feature>
<proteinExistence type="predicted"/>
<feature type="transmembrane region" description="Helical" evidence="1">
    <location>
        <begin position="145"/>
        <end position="166"/>
    </location>
</feature>
<keyword evidence="3" id="KW-1185">Reference proteome</keyword>
<keyword evidence="1" id="KW-1133">Transmembrane helix</keyword>
<organism evidence="2 3">
    <name type="scientific">Albula glossodonta</name>
    <name type="common">roundjaw bonefish</name>
    <dbReference type="NCBI Taxonomy" id="121402"/>
    <lineage>
        <taxon>Eukaryota</taxon>
        <taxon>Metazoa</taxon>
        <taxon>Chordata</taxon>
        <taxon>Craniata</taxon>
        <taxon>Vertebrata</taxon>
        <taxon>Euteleostomi</taxon>
        <taxon>Actinopterygii</taxon>
        <taxon>Neopterygii</taxon>
        <taxon>Teleostei</taxon>
        <taxon>Albuliformes</taxon>
        <taxon>Albulidae</taxon>
        <taxon>Albula</taxon>
    </lineage>
</organism>
<evidence type="ECO:0000256" key="1">
    <source>
        <dbReference type="SAM" id="Phobius"/>
    </source>
</evidence>
<accession>A0A8T2NSJ5</accession>
<comment type="caution">
    <text evidence="2">The sequence shown here is derived from an EMBL/GenBank/DDBJ whole genome shotgun (WGS) entry which is preliminary data.</text>
</comment>
<dbReference type="Proteomes" id="UP000824540">
    <property type="component" value="Unassembled WGS sequence"/>
</dbReference>
<protein>
    <submittedName>
        <fullName evidence="2">Uncharacterized protein</fullName>
    </submittedName>
</protein>
<feature type="transmembrane region" description="Helical" evidence="1">
    <location>
        <begin position="64"/>
        <end position="86"/>
    </location>
</feature>
<keyword evidence="1" id="KW-0812">Transmembrane</keyword>
<dbReference type="EMBL" id="JAFBMS010000030">
    <property type="protein sequence ID" value="KAG9342071.1"/>
    <property type="molecule type" value="Genomic_DNA"/>
</dbReference>
<evidence type="ECO:0000313" key="3">
    <source>
        <dbReference type="Proteomes" id="UP000824540"/>
    </source>
</evidence>
<sequence>MQPQLGSDQSGASSFNLRMSINQSGLLYLQSSLSSCEVWYLDLTWRALQGIQWPQVITGVVTNILNALINFLFLFVLDLGVVAAIWVTRKNQPKRPGSTEAEKGSAVANCISQYCLVALLYVYIRWRDLHKATWAGWSTECLQEWGAYIRVAVPSMFMLCLEWWIYEIGYFLAGQSPSCSAHPWHR</sequence>
<evidence type="ECO:0000313" key="2">
    <source>
        <dbReference type="EMBL" id="KAG9342071.1"/>
    </source>
</evidence>
<reference evidence="2" key="1">
    <citation type="thesis" date="2021" institute="BYU ScholarsArchive" country="Provo, UT, USA">
        <title>Applications of and Algorithms for Genome Assembly and Genomic Analyses with an Emphasis on Marine Teleosts.</title>
        <authorList>
            <person name="Pickett B.D."/>
        </authorList>
    </citation>
    <scope>NUCLEOTIDE SEQUENCE</scope>
    <source>
        <strain evidence="2">HI-2016</strain>
    </source>
</reference>
<gene>
    <name evidence="2" type="ORF">JZ751_017068</name>
</gene>
<dbReference type="OrthoDB" id="2126698at2759"/>